<keyword evidence="3" id="KW-1185">Reference proteome</keyword>
<feature type="transmembrane region" description="Helical" evidence="1">
    <location>
        <begin position="30"/>
        <end position="51"/>
    </location>
</feature>
<organism evidence="2 3">
    <name type="scientific">Nitrospira japonica</name>
    <dbReference type="NCBI Taxonomy" id="1325564"/>
    <lineage>
        <taxon>Bacteria</taxon>
        <taxon>Pseudomonadati</taxon>
        <taxon>Nitrospirota</taxon>
        <taxon>Nitrospiria</taxon>
        <taxon>Nitrospirales</taxon>
        <taxon>Nitrospiraceae</taxon>
        <taxon>Nitrospira</taxon>
    </lineage>
</organism>
<dbReference type="Proteomes" id="UP000192042">
    <property type="component" value="Chromosome I"/>
</dbReference>
<evidence type="ECO:0008006" key="4">
    <source>
        <dbReference type="Google" id="ProtNLM"/>
    </source>
</evidence>
<dbReference type="AlphaFoldDB" id="A0A1W1I563"/>
<dbReference type="RefSeq" id="WP_080886550.1">
    <property type="nucleotide sequence ID" value="NZ_LT828648.1"/>
</dbReference>
<dbReference type="OrthoDB" id="122007at2"/>
<keyword evidence="1" id="KW-1133">Transmembrane helix</keyword>
<evidence type="ECO:0000256" key="1">
    <source>
        <dbReference type="SAM" id="Phobius"/>
    </source>
</evidence>
<feature type="transmembrane region" description="Helical" evidence="1">
    <location>
        <begin position="6"/>
        <end position="23"/>
    </location>
</feature>
<feature type="transmembrane region" description="Helical" evidence="1">
    <location>
        <begin position="91"/>
        <end position="112"/>
    </location>
</feature>
<keyword evidence="1" id="KW-0472">Membrane</keyword>
<dbReference type="EMBL" id="LT828648">
    <property type="protein sequence ID" value="SLM48125.1"/>
    <property type="molecule type" value="Genomic_DNA"/>
</dbReference>
<evidence type="ECO:0000313" key="2">
    <source>
        <dbReference type="EMBL" id="SLM48125.1"/>
    </source>
</evidence>
<gene>
    <name evidence="2" type="ORF">NSJP_1953</name>
</gene>
<dbReference type="Pfam" id="PF11345">
    <property type="entry name" value="DUF3147"/>
    <property type="match status" value="1"/>
</dbReference>
<name>A0A1W1I563_9BACT</name>
<protein>
    <recommendedName>
        <fullName evidence="4">DUF3147 family protein</fullName>
    </recommendedName>
</protein>
<dbReference type="STRING" id="1325564.NSJP_1953"/>
<feature type="transmembrane region" description="Helical" evidence="1">
    <location>
        <begin position="63"/>
        <end position="84"/>
    </location>
</feature>
<dbReference type="InterPro" id="IPR021493">
    <property type="entry name" value="DUF3147"/>
</dbReference>
<dbReference type="KEGG" id="nja:NSJP_1953"/>
<proteinExistence type="predicted"/>
<evidence type="ECO:0000313" key="3">
    <source>
        <dbReference type="Proteomes" id="UP000192042"/>
    </source>
</evidence>
<reference evidence="2 3" key="1">
    <citation type="submission" date="2017-03" db="EMBL/GenBank/DDBJ databases">
        <authorList>
            <person name="Afonso C.L."/>
            <person name="Miller P.J."/>
            <person name="Scott M.A."/>
            <person name="Spackman E."/>
            <person name="Goraichik I."/>
            <person name="Dimitrov K.M."/>
            <person name="Suarez D.L."/>
            <person name="Swayne D.E."/>
        </authorList>
    </citation>
    <scope>NUCLEOTIDE SEQUENCE [LARGE SCALE GENOMIC DNA]</scope>
    <source>
        <strain evidence="2">Genome sequencing of Nitrospira japonica strain NJ11</strain>
    </source>
</reference>
<sequence>MWEDLLFRFVIGGTVVSLFALLGDVFKPKTFAGIFSAAPSVALGTLGLAIIEHGTGYAAIEAKSMVIGALALFVYCSLVSWIMLRYTWHSLVVATSAIIVWLGVAFGLRALIL</sequence>
<accession>A0A1W1I563</accession>
<keyword evidence="1" id="KW-0812">Transmembrane</keyword>